<gene>
    <name evidence="9" type="ORF">DWW24_00505</name>
</gene>
<feature type="chain" id="PRO_5019523457" description="Membrane protein involved in aromatic hydrocarbon degradation" evidence="8">
    <location>
        <begin position="20"/>
        <end position="496"/>
    </location>
</feature>
<dbReference type="GO" id="GO:0009279">
    <property type="term" value="C:cell outer membrane"/>
    <property type="evidence" value="ECO:0007669"/>
    <property type="project" value="UniProtKB-SubCell"/>
</dbReference>
<dbReference type="InterPro" id="IPR005017">
    <property type="entry name" value="OMPP1/FadL/TodX"/>
</dbReference>
<organism evidence="9 10">
    <name type="scientific">Odoribacter splanchnicus</name>
    <dbReference type="NCBI Taxonomy" id="28118"/>
    <lineage>
        <taxon>Bacteria</taxon>
        <taxon>Pseudomonadati</taxon>
        <taxon>Bacteroidota</taxon>
        <taxon>Bacteroidia</taxon>
        <taxon>Bacteroidales</taxon>
        <taxon>Odoribacteraceae</taxon>
        <taxon>Odoribacter</taxon>
    </lineage>
</organism>
<evidence type="ECO:0000256" key="7">
    <source>
        <dbReference type="ARBA" id="ARBA00023237"/>
    </source>
</evidence>
<dbReference type="SUPFAM" id="SSF56935">
    <property type="entry name" value="Porins"/>
    <property type="match status" value="1"/>
</dbReference>
<evidence type="ECO:0000256" key="5">
    <source>
        <dbReference type="ARBA" id="ARBA00022729"/>
    </source>
</evidence>
<evidence type="ECO:0000313" key="9">
    <source>
        <dbReference type="EMBL" id="RGV30591.1"/>
    </source>
</evidence>
<evidence type="ECO:0000256" key="3">
    <source>
        <dbReference type="ARBA" id="ARBA00022452"/>
    </source>
</evidence>
<reference evidence="9 10" key="1">
    <citation type="submission" date="2018-08" db="EMBL/GenBank/DDBJ databases">
        <title>A genome reference for cultivated species of the human gut microbiota.</title>
        <authorList>
            <person name="Zou Y."/>
            <person name="Xue W."/>
            <person name="Luo G."/>
        </authorList>
    </citation>
    <scope>NUCLEOTIDE SEQUENCE [LARGE SCALE GENOMIC DNA]</scope>
    <source>
        <strain evidence="9 10">AF14-6AC</strain>
    </source>
</reference>
<name>A0A412WTB8_9BACT</name>
<protein>
    <recommendedName>
        <fullName evidence="11">Membrane protein involved in aromatic hydrocarbon degradation</fullName>
    </recommendedName>
</protein>
<dbReference type="Proteomes" id="UP000283426">
    <property type="component" value="Unassembled WGS sequence"/>
</dbReference>
<dbReference type="GO" id="GO:0015483">
    <property type="term" value="F:long-chain fatty acid transporting porin activity"/>
    <property type="evidence" value="ECO:0007669"/>
    <property type="project" value="TreeGrafter"/>
</dbReference>
<keyword evidence="7" id="KW-0998">Cell outer membrane</keyword>
<comment type="subcellular location">
    <subcellularLocation>
        <location evidence="1">Cell outer membrane</location>
        <topology evidence="1">Multi-pass membrane protein</topology>
    </subcellularLocation>
</comment>
<dbReference type="Pfam" id="PF03349">
    <property type="entry name" value="Toluene_X"/>
    <property type="match status" value="1"/>
</dbReference>
<keyword evidence="4" id="KW-0812">Transmembrane</keyword>
<comment type="caution">
    <text evidence="9">The sequence shown here is derived from an EMBL/GenBank/DDBJ whole genome shotgun (WGS) entry which is preliminary data.</text>
</comment>
<evidence type="ECO:0000256" key="2">
    <source>
        <dbReference type="ARBA" id="ARBA00008163"/>
    </source>
</evidence>
<evidence type="ECO:0000256" key="6">
    <source>
        <dbReference type="ARBA" id="ARBA00023136"/>
    </source>
</evidence>
<dbReference type="PANTHER" id="PTHR35093">
    <property type="entry name" value="OUTER MEMBRANE PROTEIN NMB0088-RELATED"/>
    <property type="match status" value="1"/>
</dbReference>
<evidence type="ECO:0000256" key="4">
    <source>
        <dbReference type="ARBA" id="ARBA00022692"/>
    </source>
</evidence>
<sequence>MKKVIILSVLLGFTFASQAQTFEDAVQFSRIQNWGTARSAGMAGAFGALGGDLSTLSANPAGIGVFRKSEISITPSLNFANTKATDYSPKDNSFQLGDLGAVFAFYSPNFDWKGINFGINYTNLNNFNRKTDQVIWNSSTSLLDVLAASSGDYPSDELNSFSSYLAYQCYLINRNEDEEDPNFGYYHSIFHNGEIVAQTKRMKEDGNQGEYAFSFGTNYKDKLYLGLTIGIQSIWYKMHSGYTEAPSENSPSGLDYYTYYEYKKMNGVGTNLKFGVIYRPIPEIRLGAAIHTPTWYNMNYSMATSIYSSFYTSQDPSNGREGYEFDFYSPDYSIDFNMRTPWRAMLSMATVLNQKAIVSVDYEYVNYQNANISEIEDDYNGSMEQTTNQDIEDYLRATHNFRVGAEYRFNSLFSLRAGYAFWDSPYHNETHKNYNRIQAFTAGAGLNFGMFYCDAAFIHKFSENETVFYSYYDIQAEPVKNKYLSNEARITLGIRF</sequence>
<feature type="signal peptide" evidence="8">
    <location>
        <begin position="1"/>
        <end position="19"/>
    </location>
</feature>
<dbReference type="PANTHER" id="PTHR35093:SF8">
    <property type="entry name" value="OUTER MEMBRANE PROTEIN NMB0088-RELATED"/>
    <property type="match status" value="1"/>
</dbReference>
<dbReference type="Gene3D" id="2.40.160.60">
    <property type="entry name" value="Outer membrane protein transport protein (OMPP1/FadL/TodX)"/>
    <property type="match status" value="1"/>
</dbReference>
<dbReference type="AlphaFoldDB" id="A0A412WTB8"/>
<evidence type="ECO:0000313" key="10">
    <source>
        <dbReference type="Proteomes" id="UP000283426"/>
    </source>
</evidence>
<evidence type="ECO:0000256" key="1">
    <source>
        <dbReference type="ARBA" id="ARBA00004571"/>
    </source>
</evidence>
<comment type="similarity">
    <text evidence="2">Belongs to the OmpP1/FadL family.</text>
</comment>
<proteinExistence type="inferred from homology"/>
<dbReference type="RefSeq" id="WP_118107002.1">
    <property type="nucleotide sequence ID" value="NZ_QRYW01000001.1"/>
</dbReference>
<evidence type="ECO:0008006" key="11">
    <source>
        <dbReference type="Google" id="ProtNLM"/>
    </source>
</evidence>
<accession>A0A412WTB8</accession>
<keyword evidence="3" id="KW-1134">Transmembrane beta strand</keyword>
<keyword evidence="6" id="KW-0472">Membrane</keyword>
<dbReference type="EMBL" id="QRYW01000001">
    <property type="protein sequence ID" value="RGV30591.1"/>
    <property type="molecule type" value="Genomic_DNA"/>
</dbReference>
<keyword evidence="5 8" id="KW-0732">Signal</keyword>
<evidence type="ECO:0000256" key="8">
    <source>
        <dbReference type="SAM" id="SignalP"/>
    </source>
</evidence>